<proteinExistence type="predicted"/>
<sequence>MALSVIRWGIPSLRGLSGRFLSSPTPILRPQVATIVSKTLRDKDYTRPKPYPYKTSNYGFLQAVFDKTTHRFDENSKIIVVDGPIAAGKTAFAKEIADELDMLYVPEANMDMYYINSYGYDLRQLDDRLPESTKSFDEKNFHQDPTHLNAAGFQFQMFRIRLEQYIDTLAHVLSTGQGVVMDRSVYSDFVFVEAMRKFGFLSKLKVCIMSAKSRLCQSCCDLIL</sequence>
<protein>
    <recommendedName>
        <fullName evidence="1">Deoxynucleoside kinase domain-containing protein</fullName>
    </recommendedName>
</protein>
<evidence type="ECO:0000313" key="3">
    <source>
        <dbReference type="Proteomes" id="UP001445076"/>
    </source>
</evidence>
<dbReference type="Proteomes" id="UP001445076">
    <property type="component" value="Unassembled WGS sequence"/>
</dbReference>
<dbReference type="InterPro" id="IPR031314">
    <property type="entry name" value="DNK_dom"/>
</dbReference>
<reference evidence="2 3" key="1">
    <citation type="journal article" date="2024" name="BMC Genomics">
        <title>Genome assembly of redclaw crayfish (Cherax quadricarinatus) provides insights into its immune adaptation and hypoxia tolerance.</title>
        <authorList>
            <person name="Liu Z."/>
            <person name="Zheng J."/>
            <person name="Li H."/>
            <person name="Fang K."/>
            <person name="Wang S."/>
            <person name="He J."/>
            <person name="Zhou D."/>
            <person name="Weng S."/>
            <person name="Chi M."/>
            <person name="Gu Z."/>
            <person name="He J."/>
            <person name="Li F."/>
            <person name="Wang M."/>
        </authorList>
    </citation>
    <scope>NUCLEOTIDE SEQUENCE [LARGE SCALE GENOMIC DNA]</scope>
    <source>
        <strain evidence="2">ZL_2023a</strain>
    </source>
</reference>
<dbReference type="GO" id="GO:0006120">
    <property type="term" value="P:mitochondrial electron transport, NADH to ubiquinone"/>
    <property type="evidence" value="ECO:0007669"/>
    <property type="project" value="TreeGrafter"/>
</dbReference>
<dbReference type="PANTHER" id="PTHR10513">
    <property type="entry name" value="DEOXYNUCLEOSIDE KINASE"/>
    <property type="match status" value="1"/>
</dbReference>
<dbReference type="GO" id="GO:0005739">
    <property type="term" value="C:mitochondrion"/>
    <property type="evidence" value="ECO:0007669"/>
    <property type="project" value="GOC"/>
</dbReference>
<feature type="domain" description="Deoxynucleoside kinase" evidence="1">
    <location>
        <begin position="79"/>
        <end position="210"/>
    </location>
</feature>
<comment type="caution">
    <text evidence="2">The sequence shown here is derived from an EMBL/GenBank/DDBJ whole genome shotgun (WGS) entry which is preliminary data.</text>
</comment>
<name>A0AAW0XUD5_CHEQU</name>
<dbReference type="AlphaFoldDB" id="A0AAW0XUD5"/>
<organism evidence="2 3">
    <name type="scientific">Cherax quadricarinatus</name>
    <name type="common">Australian red claw crayfish</name>
    <dbReference type="NCBI Taxonomy" id="27406"/>
    <lineage>
        <taxon>Eukaryota</taxon>
        <taxon>Metazoa</taxon>
        <taxon>Ecdysozoa</taxon>
        <taxon>Arthropoda</taxon>
        <taxon>Crustacea</taxon>
        <taxon>Multicrustacea</taxon>
        <taxon>Malacostraca</taxon>
        <taxon>Eumalacostraca</taxon>
        <taxon>Eucarida</taxon>
        <taxon>Decapoda</taxon>
        <taxon>Pleocyemata</taxon>
        <taxon>Astacidea</taxon>
        <taxon>Parastacoidea</taxon>
        <taxon>Parastacidae</taxon>
        <taxon>Cherax</taxon>
    </lineage>
</organism>
<evidence type="ECO:0000313" key="2">
    <source>
        <dbReference type="EMBL" id="KAK8743067.1"/>
    </source>
</evidence>
<dbReference type="Pfam" id="PF01712">
    <property type="entry name" value="dNK"/>
    <property type="match status" value="1"/>
</dbReference>
<dbReference type="PANTHER" id="PTHR10513:SF15">
    <property type="entry name" value="NADH DEHYDROGENASE [UBIQUINONE] 1 ALPHA SUBCOMPLEX SUBUNIT 10, MITOCHONDRIAL"/>
    <property type="match status" value="1"/>
</dbReference>
<dbReference type="Gene3D" id="3.40.50.300">
    <property type="entry name" value="P-loop containing nucleotide triphosphate hydrolases"/>
    <property type="match status" value="1"/>
</dbReference>
<dbReference type="InterPro" id="IPR050566">
    <property type="entry name" value="Deoxyribonucleoside_kinase"/>
</dbReference>
<gene>
    <name evidence="2" type="ORF">OTU49_001509</name>
</gene>
<keyword evidence="3" id="KW-1185">Reference proteome</keyword>
<dbReference type="SUPFAM" id="SSF52540">
    <property type="entry name" value="P-loop containing nucleoside triphosphate hydrolases"/>
    <property type="match status" value="1"/>
</dbReference>
<evidence type="ECO:0000259" key="1">
    <source>
        <dbReference type="Pfam" id="PF01712"/>
    </source>
</evidence>
<dbReference type="EMBL" id="JARKIK010000026">
    <property type="protein sequence ID" value="KAK8743067.1"/>
    <property type="molecule type" value="Genomic_DNA"/>
</dbReference>
<accession>A0AAW0XUD5</accession>
<dbReference type="InterPro" id="IPR027417">
    <property type="entry name" value="P-loop_NTPase"/>
</dbReference>